<accession>A0A1Y1IFP5</accession>
<organism evidence="1 2">
    <name type="scientific">Klebsormidium nitens</name>
    <name type="common">Green alga</name>
    <name type="synonym">Ulothrix nitens</name>
    <dbReference type="NCBI Taxonomy" id="105231"/>
    <lineage>
        <taxon>Eukaryota</taxon>
        <taxon>Viridiplantae</taxon>
        <taxon>Streptophyta</taxon>
        <taxon>Klebsormidiophyceae</taxon>
        <taxon>Klebsormidiales</taxon>
        <taxon>Klebsormidiaceae</taxon>
        <taxon>Klebsormidium</taxon>
    </lineage>
</organism>
<dbReference type="PANTHER" id="PTHR36513:SF1">
    <property type="entry name" value="TRANSMEMBRANE PROTEIN"/>
    <property type="match status" value="1"/>
</dbReference>
<dbReference type="SUPFAM" id="SSF53474">
    <property type="entry name" value="alpha/beta-Hydrolases"/>
    <property type="match status" value="1"/>
</dbReference>
<dbReference type="InterPro" id="IPR010297">
    <property type="entry name" value="DUF900_hydrolase"/>
</dbReference>
<evidence type="ECO:0000313" key="1">
    <source>
        <dbReference type="EMBL" id="GAQ87557.1"/>
    </source>
</evidence>
<dbReference type="OrthoDB" id="10251508at2759"/>
<dbReference type="EMBL" id="DF237310">
    <property type="protein sequence ID" value="GAQ87557.1"/>
    <property type="molecule type" value="Genomic_DNA"/>
</dbReference>
<keyword evidence="2" id="KW-1185">Reference proteome</keyword>
<dbReference type="Proteomes" id="UP000054558">
    <property type="component" value="Unassembled WGS sequence"/>
</dbReference>
<gene>
    <name evidence="1" type="ORF">KFL_003610010</name>
</gene>
<dbReference type="InterPro" id="IPR029058">
    <property type="entry name" value="AB_hydrolase_fold"/>
</dbReference>
<evidence type="ECO:0000313" key="2">
    <source>
        <dbReference type="Proteomes" id="UP000054558"/>
    </source>
</evidence>
<dbReference type="PANTHER" id="PTHR36513">
    <property type="entry name" value="ABC TRANSMEMBRANE TYPE-1 DOMAIN-CONTAINING PROTEIN"/>
    <property type="match status" value="1"/>
</dbReference>
<dbReference type="AlphaFoldDB" id="A0A1Y1IFP5"/>
<dbReference type="Pfam" id="PF05990">
    <property type="entry name" value="DUF900"/>
    <property type="match status" value="1"/>
</dbReference>
<reference evidence="1 2" key="1">
    <citation type="journal article" date="2014" name="Nat. Commun.">
        <title>Klebsormidium flaccidum genome reveals primary factors for plant terrestrial adaptation.</title>
        <authorList>
            <person name="Hori K."/>
            <person name="Maruyama F."/>
            <person name="Fujisawa T."/>
            <person name="Togashi T."/>
            <person name="Yamamoto N."/>
            <person name="Seo M."/>
            <person name="Sato S."/>
            <person name="Yamada T."/>
            <person name="Mori H."/>
            <person name="Tajima N."/>
            <person name="Moriyama T."/>
            <person name="Ikeuchi M."/>
            <person name="Watanabe M."/>
            <person name="Wada H."/>
            <person name="Kobayashi K."/>
            <person name="Saito M."/>
            <person name="Masuda T."/>
            <person name="Sasaki-Sekimoto Y."/>
            <person name="Mashiguchi K."/>
            <person name="Awai K."/>
            <person name="Shimojima M."/>
            <person name="Masuda S."/>
            <person name="Iwai M."/>
            <person name="Nobusawa T."/>
            <person name="Narise T."/>
            <person name="Kondo S."/>
            <person name="Saito H."/>
            <person name="Sato R."/>
            <person name="Murakawa M."/>
            <person name="Ihara Y."/>
            <person name="Oshima-Yamada Y."/>
            <person name="Ohtaka K."/>
            <person name="Satoh M."/>
            <person name="Sonobe K."/>
            <person name="Ishii M."/>
            <person name="Ohtani R."/>
            <person name="Kanamori-Sato M."/>
            <person name="Honoki R."/>
            <person name="Miyazaki D."/>
            <person name="Mochizuki H."/>
            <person name="Umetsu J."/>
            <person name="Higashi K."/>
            <person name="Shibata D."/>
            <person name="Kamiya Y."/>
            <person name="Sato N."/>
            <person name="Nakamura Y."/>
            <person name="Tabata S."/>
            <person name="Ida S."/>
            <person name="Kurokawa K."/>
            <person name="Ohta H."/>
        </authorList>
    </citation>
    <scope>NUCLEOTIDE SEQUENCE [LARGE SCALE GENOMIC DNA]</scope>
    <source>
        <strain evidence="1 2">NIES-2285</strain>
    </source>
</reference>
<sequence length="531" mass="59916">MVGISIRPSGLFSVFRPRVPDAKSPEHVQRSLLFFGVLVHIDDIKHNLGPKWGPFAEELRIRLEPITLTPHTEISDTMLYNATDEIIDQTKSWKEADEVMCYLKKVSGTIVANVAVPTDWRVKADLLATFHRMYDRLQREGVKTENTYVEGVSSSQGFMEVPVWFGTCRMPSGSQSSEAYFGTERADEVTVGVTRVSIPDTDNVAQMHSTLPYLWFHDNFRPVKSKRSVVLMKCIGMNDYILRHHMSRYQIHMQQHAHGHGVAARESCIYVHGFNSKFVHAARKMALCGYKMHVDAPLFMFSWPSYQAVDRYNADEGNAMWAVPHFVDFLTRVLTEFKLEKVHLIGHSMGSRVILYALARLRPDLLPEGSAKLGRLVLAAPDFDLGEFYLMQKDLSQMLEQINIYSSANDQALHVSKRIHGGHPRLGEFPSNPGTRPWHLPFAETVDLIDATGLDRSVIGHGYVFSHAGVLQDACEFLRDGIPAERRPTLRATALPGGFRYYTFQGVSEAPSAIETEMGDMEESLDGDEDE</sequence>
<dbReference type="Gene3D" id="3.40.50.1820">
    <property type="entry name" value="alpha/beta hydrolase"/>
    <property type="match status" value="1"/>
</dbReference>
<protein>
    <submittedName>
        <fullName evidence="1">Uncharacterized protein</fullName>
    </submittedName>
</protein>
<name>A0A1Y1IFP5_KLENI</name>
<proteinExistence type="predicted"/>